<dbReference type="PANTHER" id="PTHR37304:SF1">
    <property type="entry name" value="MEMBRANE PROTEIN"/>
    <property type="match status" value="1"/>
</dbReference>
<dbReference type="OrthoDB" id="9812136at2"/>
<gene>
    <name evidence="2" type="ORF">ERS852470_03015</name>
</gene>
<evidence type="ECO:0000313" key="3">
    <source>
        <dbReference type="Proteomes" id="UP000095558"/>
    </source>
</evidence>
<dbReference type="AlphaFoldDB" id="A0A173W8K7"/>
<protein>
    <submittedName>
        <fullName evidence="2">Domain of uncharacterized function (DUF378)</fullName>
    </submittedName>
</protein>
<sequence>MCKLSTFDKFSAIVVLLGSLTWGIIGIFNINILSVLCGGSPTILRMIYILILICAIDLISLIFRCNIITFNTDK</sequence>
<dbReference type="GeneID" id="83012101"/>
<keyword evidence="1" id="KW-0812">Transmembrane</keyword>
<keyword evidence="1" id="KW-1133">Transmembrane helix</keyword>
<name>A0A173W8K7_9CLOT</name>
<organism evidence="2 3">
    <name type="scientific">Clostridium disporicum</name>
    <dbReference type="NCBI Taxonomy" id="84024"/>
    <lineage>
        <taxon>Bacteria</taxon>
        <taxon>Bacillati</taxon>
        <taxon>Bacillota</taxon>
        <taxon>Clostridia</taxon>
        <taxon>Eubacteriales</taxon>
        <taxon>Clostridiaceae</taxon>
        <taxon>Clostridium</taxon>
    </lineage>
</organism>
<proteinExistence type="predicted"/>
<dbReference type="RefSeq" id="WP_042398690.1">
    <property type="nucleotide sequence ID" value="NZ_CYYT01000001.1"/>
</dbReference>
<dbReference type="EMBL" id="CYZV01000038">
    <property type="protein sequence ID" value="CUO67061.1"/>
    <property type="molecule type" value="Genomic_DNA"/>
</dbReference>
<dbReference type="InterPro" id="IPR007211">
    <property type="entry name" value="DUF378"/>
</dbReference>
<reference evidence="2 3" key="1">
    <citation type="submission" date="2015-09" db="EMBL/GenBank/DDBJ databases">
        <authorList>
            <consortium name="Pathogen Informatics"/>
        </authorList>
    </citation>
    <scope>NUCLEOTIDE SEQUENCE [LARGE SCALE GENOMIC DNA]</scope>
    <source>
        <strain evidence="2 3">2789STDY5834855</strain>
    </source>
</reference>
<accession>A0A173W8K7</accession>
<evidence type="ECO:0000313" key="2">
    <source>
        <dbReference type="EMBL" id="CUO67061.1"/>
    </source>
</evidence>
<keyword evidence="1" id="KW-0472">Membrane</keyword>
<dbReference type="PANTHER" id="PTHR37304">
    <property type="entry name" value="MEMBRANE PROTEIN-RELATED"/>
    <property type="match status" value="1"/>
</dbReference>
<feature type="transmembrane region" description="Helical" evidence="1">
    <location>
        <begin position="12"/>
        <end position="36"/>
    </location>
</feature>
<feature type="transmembrane region" description="Helical" evidence="1">
    <location>
        <begin position="42"/>
        <end position="63"/>
    </location>
</feature>
<dbReference type="Proteomes" id="UP000095558">
    <property type="component" value="Unassembled WGS sequence"/>
</dbReference>
<dbReference type="Pfam" id="PF04070">
    <property type="entry name" value="DUF378"/>
    <property type="match status" value="1"/>
</dbReference>
<evidence type="ECO:0000256" key="1">
    <source>
        <dbReference type="SAM" id="Phobius"/>
    </source>
</evidence>